<sequence>MASGEAAKKSVEWRVSVTEGSSVKLEPESNLFSRAWKGLKLKVSEFAKKVWRIGADDPRRAMHGIKVGLALSLVSLFYYTRPLYDGVGGTAMWAIMTVVVIFDYSVGGSLYKGFNRIVATSTGGALALGIHFFADKLGGTFEPLVLGTSLFLLASAATFSRFLPIVKARFDYGITIFILTFSLVSVSGYRVDKIVTVAEERVSTIGIGVSICFLVSIFICPVWAGGDLHLLITKNMEKLAHSLEGCVGDYFDANESNSASHQKWQGYKCVLNSKASEDSLANLATWEPAHGNFGFRHPWKQYLKVGAAMRYCAYCIEALNGCINSDVQAPKHIKKHLSEVFMKVSSEASKVLKESTSSVSVMTKSPCIDLLIGEMNIAVEELHSAMRTLPDAIATSSSPTVSFVETLPLITIASLLIEISTRVEAIVDSVEELANLAGFKPAAISNEKQEDAMKGVVQLV</sequence>
<evidence type="ECO:0000256" key="3">
    <source>
        <dbReference type="ARBA" id="ARBA00022448"/>
    </source>
</evidence>
<keyword evidence="4 9" id="KW-0812">Transmembrane</keyword>
<keyword evidence="8" id="KW-0407">Ion channel</keyword>
<keyword evidence="5 9" id="KW-1133">Transmembrane helix</keyword>
<dbReference type="Proteomes" id="UP001085076">
    <property type="component" value="Miscellaneous, Linkage group lg07"/>
</dbReference>
<dbReference type="Pfam" id="PF11744">
    <property type="entry name" value="ALMT"/>
    <property type="match status" value="1"/>
</dbReference>
<dbReference type="AlphaFoldDB" id="A0A9D5C8N6"/>
<dbReference type="InterPro" id="IPR020966">
    <property type="entry name" value="ALMT"/>
</dbReference>
<comment type="caution">
    <text evidence="10">The sequence shown here is derived from an EMBL/GenBank/DDBJ whole genome shotgun (WGS) entry which is preliminary data.</text>
</comment>
<feature type="transmembrane region" description="Helical" evidence="9">
    <location>
        <begin position="172"/>
        <end position="191"/>
    </location>
</feature>
<evidence type="ECO:0000256" key="8">
    <source>
        <dbReference type="ARBA" id="ARBA00023303"/>
    </source>
</evidence>
<keyword evidence="7 9" id="KW-0472">Membrane</keyword>
<proteinExistence type="inferred from homology"/>
<reference evidence="10" key="2">
    <citation type="journal article" date="2022" name="Hortic Res">
        <title>The genome of Dioscorea zingiberensis sheds light on the biosynthesis, origin and evolution of the medicinally important diosgenin saponins.</title>
        <authorList>
            <person name="Li Y."/>
            <person name="Tan C."/>
            <person name="Li Z."/>
            <person name="Guo J."/>
            <person name="Li S."/>
            <person name="Chen X."/>
            <person name="Wang C."/>
            <person name="Dai X."/>
            <person name="Yang H."/>
            <person name="Song W."/>
            <person name="Hou L."/>
            <person name="Xu J."/>
            <person name="Tong Z."/>
            <person name="Xu A."/>
            <person name="Yuan X."/>
            <person name="Wang W."/>
            <person name="Yang Q."/>
            <person name="Chen L."/>
            <person name="Sun Z."/>
            <person name="Wang K."/>
            <person name="Pan B."/>
            <person name="Chen J."/>
            <person name="Bao Y."/>
            <person name="Liu F."/>
            <person name="Qi X."/>
            <person name="Gang D.R."/>
            <person name="Wen J."/>
            <person name="Li J."/>
        </authorList>
    </citation>
    <scope>NUCLEOTIDE SEQUENCE</scope>
    <source>
        <strain evidence="10">Dzin_1.0</strain>
    </source>
</reference>
<protein>
    <recommendedName>
        <fullName evidence="12">Aluminum-activated malate transporter</fullName>
    </recommendedName>
</protein>
<dbReference type="PANTHER" id="PTHR31086">
    <property type="entry name" value="ALUMINUM-ACTIVATED MALATE TRANSPORTER 10"/>
    <property type="match status" value="1"/>
</dbReference>
<evidence type="ECO:0000313" key="10">
    <source>
        <dbReference type="EMBL" id="KAJ0968390.1"/>
    </source>
</evidence>
<evidence type="ECO:0008006" key="12">
    <source>
        <dbReference type="Google" id="ProtNLM"/>
    </source>
</evidence>
<keyword evidence="3" id="KW-0813">Transport</keyword>
<feature type="transmembrane region" description="Helical" evidence="9">
    <location>
        <begin position="203"/>
        <end position="224"/>
    </location>
</feature>
<gene>
    <name evidence="10" type="ORF">J5N97_025307</name>
</gene>
<evidence type="ECO:0000256" key="7">
    <source>
        <dbReference type="ARBA" id="ARBA00023136"/>
    </source>
</evidence>
<evidence type="ECO:0000256" key="5">
    <source>
        <dbReference type="ARBA" id="ARBA00022989"/>
    </source>
</evidence>
<feature type="transmembrane region" description="Helical" evidence="9">
    <location>
        <begin position="61"/>
        <end position="79"/>
    </location>
</feature>
<dbReference type="GO" id="GO:0034220">
    <property type="term" value="P:monoatomic ion transmembrane transport"/>
    <property type="evidence" value="ECO:0007669"/>
    <property type="project" value="UniProtKB-KW"/>
</dbReference>
<evidence type="ECO:0000256" key="6">
    <source>
        <dbReference type="ARBA" id="ARBA00023065"/>
    </source>
</evidence>
<feature type="transmembrane region" description="Helical" evidence="9">
    <location>
        <begin position="117"/>
        <end position="134"/>
    </location>
</feature>
<reference evidence="10" key="1">
    <citation type="submission" date="2021-03" db="EMBL/GenBank/DDBJ databases">
        <authorList>
            <person name="Li Z."/>
            <person name="Yang C."/>
        </authorList>
    </citation>
    <scope>NUCLEOTIDE SEQUENCE</scope>
    <source>
        <strain evidence="10">Dzin_1.0</strain>
        <tissue evidence="10">Leaf</tissue>
    </source>
</reference>
<name>A0A9D5C8N6_9LILI</name>
<accession>A0A9D5C8N6</accession>
<organism evidence="10 11">
    <name type="scientific">Dioscorea zingiberensis</name>
    <dbReference type="NCBI Taxonomy" id="325984"/>
    <lineage>
        <taxon>Eukaryota</taxon>
        <taxon>Viridiplantae</taxon>
        <taxon>Streptophyta</taxon>
        <taxon>Embryophyta</taxon>
        <taxon>Tracheophyta</taxon>
        <taxon>Spermatophyta</taxon>
        <taxon>Magnoliopsida</taxon>
        <taxon>Liliopsida</taxon>
        <taxon>Dioscoreales</taxon>
        <taxon>Dioscoreaceae</taxon>
        <taxon>Dioscorea</taxon>
    </lineage>
</organism>
<feature type="transmembrane region" description="Helical" evidence="9">
    <location>
        <begin position="140"/>
        <end position="160"/>
    </location>
</feature>
<feature type="transmembrane region" description="Helical" evidence="9">
    <location>
        <begin position="91"/>
        <end position="110"/>
    </location>
</feature>
<keyword evidence="11" id="KW-1185">Reference proteome</keyword>
<evidence type="ECO:0000313" key="11">
    <source>
        <dbReference type="Proteomes" id="UP001085076"/>
    </source>
</evidence>
<evidence type="ECO:0000256" key="1">
    <source>
        <dbReference type="ARBA" id="ARBA00004141"/>
    </source>
</evidence>
<dbReference type="GO" id="GO:0015743">
    <property type="term" value="P:malate transport"/>
    <property type="evidence" value="ECO:0007669"/>
    <property type="project" value="InterPro"/>
</dbReference>
<dbReference type="EMBL" id="JAGGNH010000007">
    <property type="protein sequence ID" value="KAJ0968390.1"/>
    <property type="molecule type" value="Genomic_DNA"/>
</dbReference>
<comment type="subcellular location">
    <subcellularLocation>
        <location evidence="1">Membrane</location>
        <topology evidence="1">Multi-pass membrane protein</topology>
    </subcellularLocation>
</comment>
<evidence type="ECO:0000256" key="4">
    <source>
        <dbReference type="ARBA" id="ARBA00022692"/>
    </source>
</evidence>
<evidence type="ECO:0000256" key="2">
    <source>
        <dbReference type="ARBA" id="ARBA00007079"/>
    </source>
</evidence>
<evidence type="ECO:0000256" key="9">
    <source>
        <dbReference type="SAM" id="Phobius"/>
    </source>
</evidence>
<comment type="similarity">
    <text evidence="2">Belongs to the aromatic acid exporter (TC 2.A.85) family.</text>
</comment>
<dbReference type="OrthoDB" id="68611at2759"/>
<keyword evidence="6" id="KW-0406">Ion transport</keyword>
<dbReference type="GO" id="GO:0016020">
    <property type="term" value="C:membrane"/>
    <property type="evidence" value="ECO:0007669"/>
    <property type="project" value="UniProtKB-SubCell"/>
</dbReference>